<sequence length="622" mass="71317">MPFEKDPEPSSDSDERSPNPPAGLSHASRIHAVSRRAKQKAKKVLNVDDTEGLVRARERDGYDDVAANPAFNPQKVFQKPVSVGDALHQAKDGVETIARVVVHPKDSAKRKAAARLAAPEQPFLSQQADKVLLDAHDRLEAARRSTDSDDEDNAEVYEEEVENLQGQRESLRVAWTTSRFVHRVRVAPVEYIGHPRFKDVAVRDSKGAYVKTDWTKFWGNCCVYATQDYRALGGDALDQTAFSRHLLIEHVERILMASAPWQSYFLKLRDLYRWENPQKTGRWLAIFVFLWWADYVFTFILCYCVFIVLRNGYSHHSFKSLRESHERAMDQGATAFKISELIHRHGPGEWLDPLIDEIGPRAQLEFNDLADHLERMQNFYDWKFPERTWATLFCIVCAILLGVLTPTAYSMRVVTFVAIWWFFMGRPVASHYPRFRHAVSPVAYVFWGLPTHAQWSFRYLTNKAQKMRERTGEHVCKELPGTKGSATDDDEVFFDAPSSPEPDRTQYFLTFRCRYHKRPARLGISASGVSLIRLFPAKQIWSRHFHEIGEMRKTAGSAVGRGIRKVLEGKTLEFTFVDGEVDQIEAVRRRDEAFNSIIGFSNLTWQMLDPVKGTNEMEVGDG</sequence>
<dbReference type="InterPro" id="IPR037847">
    <property type="entry name" value="GRAMDC4"/>
</dbReference>
<dbReference type="AlphaFoldDB" id="A0A1J9S0D4"/>
<evidence type="ECO:0000256" key="3">
    <source>
        <dbReference type="SAM" id="Phobius"/>
    </source>
</evidence>
<keyword evidence="3" id="KW-0812">Transmembrane</keyword>
<keyword evidence="4" id="KW-0378">Hydrolase</keyword>
<feature type="transmembrane region" description="Helical" evidence="3">
    <location>
        <begin position="389"/>
        <end position="422"/>
    </location>
</feature>
<feature type="transmembrane region" description="Helical" evidence="3">
    <location>
        <begin position="442"/>
        <end position="460"/>
    </location>
</feature>
<keyword evidence="5" id="KW-1185">Reference proteome</keyword>
<feature type="transmembrane region" description="Helical" evidence="3">
    <location>
        <begin position="283"/>
        <end position="309"/>
    </location>
</feature>
<evidence type="ECO:0000256" key="2">
    <source>
        <dbReference type="SAM" id="MobiDB-lite"/>
    </source>
</evidence>
<feature type="region of interest" description="Disordered" evidence="2">
    <location>
        <begin position="1"/>
        <end position="44"/>
    </location>
</feature>
<feature type="compositionally biased region" description="Basic and acidic residues" evidence="2">
    <location>
        <begin position="1"/>
        <end position="17"/>
    </location>
</feature>
<keyword evidence="1" id="KW-0175">Coiled coil</keyword>
<dbReference type="Proteomes" id="UP000183809">
    <property type="component" value="Unassembled WGS sequence"/>
</dbReference>
<dbReference type="GeneID" id="31014229"/>
<dbReference type="PANTHER" id="PTHR37402:SF1">
    <property type="entry name" value="GRAM DOMAIN-CONTAINING PROTEIN 4"/>
    <property type="match status" value="1"/>
</dbReference>
<gene>
    <name evidence="4" type="ORF">BKCO1_3000084</name>
</gene>
<dbReference type="EMBL" id="MNUE01000030">
    <property type="protein sequence ID" value="OJD33484.1"/>
    <property type="molecule type" value="Genomic_DNA"/>
</dbReference>
<comment type="caution">
    <text evidence="4">The sequence shown here is derived from an EMBL/GenBank/DDBJ whole genome shotgun (WGS) entry which is preliminary data.</text>
</comment>
<proteinExistence type="predicted"/>
<evidence type="ECO:0000256" key="1">
    <source>
        <dbReference type="SAM" id="Coils"/>
    </source>
</evidence>
<organism evidence="4 5">
    <name type="scientific">Diplodia corticola</name>
    <dbReference type="NCBI Taxonomy" id="236234"/>
    <lineage>
        <taxon>Eukaryota</taxon>
        <taxon>Fungi</taxon>
        <taxon>Dikarya</taxon>
        <taxon>Ascomycota</taxon>
        <taxon>Pezizomycotina</taxon>
        <taxon>Dothideomycetes</taxon>
        <taxon>Dothideomycetes incertae sedis</taxon>
        <taxon>Botryosphaeriales</taxon>
        <taxon>Botryosphaeriaceae</taxon>
        <taxon>Diplodia</taxon>
    </lineage>
</organism>
<feature type="coiled-coil region" evidence="1">
    <location>
        <begin position="147"/>
        <end position="174"/>
    </location>
</feature>
<keyword evidence="3" id="KW-0472">Membrane</keyword>
<dbReference type="GO" id="GO:0006915">
    <property type="term" value="P:apoptotic process"/>
    <property type="evidence" value="ECO:0007669"/>
    <property type="project" value="InterPro"/>
</dbReference>
<dbReference type="GO" id="GO:0016787">
    <property type="term" value="F:hydrolase activity"/>
    <property type="evidence" value="ECO:0007669"/>
    <property type="project" value="UniProtKB-KW"/>
</dbReference>
<feature type="compositionally biased region" description="Basic residues" evidence="2">
    <location>
        <begin position="28"/>
        <end position="43"/>
    </location>
</feature>
<dbReference type="RefSeq" id="XP_020129744.1">
    <property type="nucleotide sequence ID" value="XM_020273968.1"/>
</dbReference>
<name>A0A1J9S0D4_9PEZI</name>
<evidence type="ECO:0000313" key="4">
    <source>
        <dbReference type="EMBL" id="OJD33484.1"/>
    </source>
</evidence>
<dbReference type="STRING" id="236234.A0A1J9S0D4"/>
<reference evidence="4 5" key="1">
    <citation type="submission" date="2016-10" db="EMBL/GenBank/DDBJ databases">
        <title>Proteomics and genomics reveal pathogen-plant mechanisms compatible with a hemibiotrophic lifestyle of Diplodia corticola.</title>
        <authorList>
            <person name="Fernandes I."/>
            <person name="De Jonge R."/>
            <person name="Van De Peer Y."/>
            <person name="Devreese B."/>
            <person name="Alves A."/>
            <person name="Esteves A.C."/>
        </authorList>
    </citation>
    <scope>NUCLEOTIDE SEQUENCE [LARGE SCALE GENOMIC DNA]</scope>
    <source>
        <strain evidence="4 5">CBS 112549</strain>
    </source>
</reference>
<dbReference type="PANTHER" id="PTHR37402">
    <property type="entry name" value="GRAM DOMAIN-CONTAINING PROTEIN 4"/>
    <property type="match status" value="1"/>
</dbReference>
<accession>A0A1J9S0D4</accession>
<dbReference type="OrthoDB" id="1708389at2759"/>
<keyword evidence="3" id="KW-1133">Transmembrane helix</keyword>
<protein>
    <submittedName>
        <fullName evidence="4">p-loop containing nucleoside triphosphate hydrolase protein</fullName>
    </submittedName>
</protein>
<evidence type="ECO:0000313" key="5">
    <source>
        <dbReference type="Proteomes" id="UP000183809"/>
    </source>
</evidence>